<dbReference type="SUPFAM" id="SSF50494">
    <property type="entry name" value="Trypsin-like serine proteases"/>
    <property type="match status" value="1"/>
</dbReference>
<evidence type="ECO:0000313" key="2">
    <source>
        <dbReference type="EMBL" id="MBK9983317.1"/>
    </source>
</evidence>
<reference evidence="2 3" key="1">
    <citation type="submission" date="2020-10" db="EMBL/GenBank/DDBJ databases">
        <title>Connecting structure to function with the recovery of over 1000 high-quality activated sludge metagenome-assembled genomes encoding full-length rRNA genes using long-read sequencing.</title>
        <authorList>
            <person name="Singleton C.M."/>
            <person name="Petriglieri F."/>
            <person name="Kristensen J.M."/>
            <person name="Kirkegaard R.H."/>
            <person name="Michaelsen T.Y."/>
            <person name="Andersen M.H."/>
            <person name="Karst S.M."/>
            <person name="Dueholm M.S."/>
            <person name="Nielsen P.H."/>
            <person name="Albertsen M."/>
        </authorList>
    </citation>
    <scope>NUCLEOTIDE SEQUENCE [LARGE SCALE GENOMIC DNA]</scope>
    <source>
        <strain evidence="2">Ribe_18-Q3-R11-54_MAXAC.273</strain>
    </source>
</reference>
<gene>
    <name evidence="2" type="ORF">IPP15_13125</name>
</gene>
<dbReference type="Proteomes" id="UP000808337">
    <property type="component" value="Unassembled WGS sequence"/>
</dbReference>
<evidence type="ECO:0000256" key="1">
    <source>
        <dbReference type="SAM" id="Phobius"/>
    </source>
</evidence>
<dbReference type="Pfam" id="PF13365">
    <property type="entry name" value="Trypsin_2"/>
    <property type="match status" value="1"/>
</dbReference>
<dbReference type="Gene3D" id="2.40.10.120">
    <property type="match status" value="1"/>
</dbReference>
<keyword evidence="1" id="KW-1133">Transmembrane helix</keyword>
<keyword evidence="1" id="KW-0812">Transmembrane</keyword>
<sequence length="544" mass="62254">MADPLIKFLAPRIVLISNEHSFGTGFFITQHQILTCAHVVRDALVNQTPIYAQYWTQDEKGDVQFIKEVAHKVLITEMKDGEEYPDVAVLEITSNFPHGIFLLPEVKEEILYTRDVEYIAFGYQKQSVHSGQNIPQTVSLNYEGEEDANGNRKIIFENGLVQPGMSGAPLVERLGVRITGIVHMTRDDVADLGAYTIPSEAVLKAIRHLDEKLFSTLQSSDHRKAVLKTYRKDYPQFPLIQKYWKNLLAFSLVMFFALLWFLPISVSCKNLTSSSSSRHHSIIAQTFGDWLGVEVDAARNKVRNKTAAFLFNWWFLMGLIVIVGGLWLFITSVWILGSPENPELKLTLYNDKKLDSGRITHLDNNHQAYFLVPMFPFQKEIILKPEGREQVTINIQTGKRNTLHYPFDFKLEPVLFMRFNNDLILFDNYESYILEITMLKNNLKERYDALSRTGALLVGNRDIEKTPAFIEEVRQDLSGMEATLQQAVLDTISNFQHPSSLNLDRGDSIRVSLFDKTDSSLFFRKKIIIKNDLTLILVNPLDTI</sequence>
<feature type="transmembrane region" description="Helical" evidence="1">
    <location>
        <begin position="313"/>
        <end position="336"/>
    </location>
</feature>
<comment type="caution">
    <text evidence="2">The sequence shown here is derived from an EMBL/GenBank/DDBJ whole genome shotgun (WGS) entry which is preliminary data.</text>
</comment>
<protein>
    <submittedName>
        <fullName evidence="2">Trypsin-like peptidase domain-containing protein</fullName>
    </submittedName>
</protein>
<name>A0A9D7SWP9_9BACT</name>
<proteinExistence type="predicted"/>
<feature type="transmembrane region" description="Helical" evidence="1">
    <location>
        <begin position="247"/>
        <end position="266"/>
    </location>
</feature>
<dbReference type="EMBL" id="JADKGY010000016">
    <property type="protein sequence ID" value="MBK9983317.1"/>
    <property type="molecule type" value="Genomic_DNA"/>
</dbReference>
<keyword evidence="1" id="KW-0472">Membrane</keyword>
<dbReference type="AlphaFoldDB" id="A0A9D7SWP9"/>
<accession>A0A9D7SWP9</accession>
<organism evidence="2 3">
    <name type="scientific">Candidatus Opimibacter skivensis</name>
    <dbReference type="NCBI Taxonomy" id="2982028"/>
    <lineage>
        <taxon>Bacteria</taxon>
        <taxon>Pseudomonadati</taxon>
        <taxon>Bacteroidota</taxon>
        <taxon>Saprospiria</taxon>
        <taxon>Saprospirales</taxon>
        <taxon>Saprospiraceae</taxon>
        <taxon>Candidatus Opimibacter</taxon>
    </lineage>
</organism>
<evidence type="ECO:0000313" key="3">
    <source>
        <dbReference type="Proteomes" id="UP000808337"/>
    </source>
</evidence>
<dbReference type="InterPro" id="IPR009003">
    <property type="entry name" value="Peptidase_S1_PA"/>
</dbReference>